<evidence type="ECO:0000313" key="2">
    <source>
        <dbReference type="Proteomes" id="UP000045051"/>
    </source>
</evidence>
<dbReference type="Proteomes" id="UP000045051">
    <property type="component" value="Unassembled WGS sequence"/>
</dbReference>
<dbReference type="EMBL" id="CDOI01000142">
    <property type="protein sequence ID" value="CEN46065.1"/>
    <property type="molecule type" value="Genomic_DNA"/>
</dbReference>
<name>A0A0B7I2Z5_9FLAO</name>
<evidence type="ECO:0000313" key="1">
    <source>
        <dbReference type="EMBL" id="CEN46065.1"/>
    </source>
</evidence>
<dbReference type="RefSeq" id="WP_052458140.1">
    <property type="nucleotide sequence ID" value="NZ_CDOI01000142.1"/>
</dbReference>
<keyword evidence="2" id="KW-1185">Reference proteome</keyword>
<gene>
    <name evidence="1" type="ORF">CCAND38_310019</name>
</gene>
<protein>
    <submittedName>
        <fullName evidence="1">Uncharacterized protein</fullName>
    </submittedName>
</protein>
<accession>A0A0B7I2Z5</accession>
<organism evidence="1 2">
    <name type="scientific">Capnocytophaga canis</name>
    <dbReference type="NCBI Taxonomy" id="1848903"/>
    <lineage>
        <taxon>Bacteria</taxon>
        <taxon>Pseudomonadati</taxon>
        <taxon>Bacteroidota</taxon>
        <taxon>Flavobacteriia</taxon>
        <taxon>Flavobacteriales</taxon>
        <taxon>Flavobacteriaceae</taxon>
        <taxon>Capnocytophaga</taxon>
    </lineage>
</organism>
<reference evidence="1 2" key="1">
    <citation type="submission" date="2015-01" db="EMBL/GenBank/DDBJ databases">
        <authorList>
            <person name="Xiang T."/>
            <person name="Song Y."/>
            <person name="Huang L."/>
            <person name="Wang B."/>
            <person name="Wu P."/>
        </authorList>
    </citation>
    <scope>NUCLEOTIDE SEQUENCE [LARGE SCALE GENOMIC DNA]</scope>
    <source>
        <strain evidence="1 2">CcD38</strain>
    </source>
</reference>
<proteinExistence type="predicted"/>
<dbReference type="PROSITE" id="PS51257">
    <property type="entry name" value="PROKAR_LIPOPROTEIN"/>
    <property type="match status" value="1"/>
</dbReference>
<dbReference type="InterPro" id="IPR011047">
    <property type="entry name" value="Quinoprotein_ADH-like_sf"/>
</dbReference>
<sequence length="786" mass="91185">MGRIFLAILVVVLGFSACGRGKKTVKGDVLLFPENTQVIYRINDKNNFLSAIENNEFWKENNPKPLRTYETKLIQSLPADNNIWVAFTGYKNFFAIAKQETSDTLSIWKNANQHVQKQSQFGKEWFYTIIDNRLIVSNVFEIHSFFNTDKTNPTNKTESQSILEDLQRIATTACSANLFMQNEQANQFFSPFFKKNITKEFDHWLALDLFLEENDIRFSGMAIVKDDYQNDVLIRSSPYENDLTKVFPAQILEATSFSFKEAENIVLRDSIHVPFKKKLNGIASVRTIDGLFVVASSFDVDETLLQLPILTEVTQSDFAMYELTDDSSLDFFKSFEPNFKPRFVSVYDDYLLFSKSKELLIAVMGDIDRKNTLSTNKSYEVLEKNTASTANLTYIANLRDNSEFNKKYPKIAENYRWAVFQQTSQNDYCILNFASKKQTQKSLSEKIKERFQFSFDENMITPPTILLNHRTKRLEIAVQDQNYDLHLIGNNGSLLWKKQLDGKIQSPIYQVDLFKNGFLQMAFTTEHSIWVVDRNGNNVAPFPKKYKGKITPMEVFDYDRNREYRFLFAEGKNLHMLDKKGEVVSGFLRKTTNAAPLFTPKHYRANDKDFLVYLSDDGKCNILHRNGEIRIPIQGKYNFSNNPPLFFDNRFLFSTQRGELIRIDLNGNTIVNDREWAREHYLIGNQHTTSFLSGNTISIGTTRIDIPDGRYERQRLFRIRGVNYVSVTDSYQKKVYLWNEKGELIQDFPLIGNTPIAIDVDLDKSIWIVVGKTNKQLHVYEVRDLK</sequence>
<dbReference type="SUPFAM" id="SSF50998">
    <property type="entry name" value="Quinoprotein alcohol dehydrogenase-like"/>
    <property type="match status" value="1"/>
</dbReference>
<dbReference type="AlphaFoldDB" id="A0A0B7I2Z5"/>